<gene>
    <name evidence="6" type="ORF">BDW59DRAFT_173817</name>
</gene>
<feature type="transmembrane region" description="Helical" evidence="5">
    <location>
        <begin position="196"/>
        <end position="214"/>
    </location>
</feature>
<organism evidence="6 7">
    <name type="scientific">Aspergillus cavernicola</name>
    <dbReference type="NCBI Taxonomy" id="176166"/>
    <lineage>
        <taxon>Eukaryota</taxon>
        <taxon>Fungi</taxon>
        <taxon>Dikarya</taxon>
        <taxon>Ascomycota</taxon>
        <taxon>Pezizomycotina</taxon>
        <taxon>Eurotiomycetes</taxon>
        <taxon>Eurotiomycetidae</taxon>
        <taxon>Eurotiales</taxon>
        <taxon>Aspergillaceae</taxon>
        <taxon>Aspergillus</taxon>
        <taxon>Aspergillus subgen. Nidulantes</taxon>
    </lineage>
</organism>
<proteinExistence type="predicted"/>
<comment type="caution">
    <text evidence="6">The sequence shown here is derived from an EMBL/GenBank/DDBJ whole genome shotgun (WGS) entry which is preliminary data.</text>
</comment>
<feature type="transmembrane region" description="Helical" evidence="5">
    <location>
        <begin position="42"/>
        <end position="60"/>
    </location>
</feature>
<dbReference type="PANTHER" id="PTHR42718:SF41">
    <property type="entry name" value="MFS TRANSPORTER OF UNKOWN SPECIFICITY (AFU_ORTHOLOGUE AFUA_5G09940)-RELATED"/>
    <property type="match status" value="1"/>
</dbReference>
<dbReference type="Proteomes" id="UP001610335">
    <property type="component" value="Unassembled WGS sequence"/>
</dbReference>
<accession>A0ABR4I4S4</accession>
<protein>
    <submittedName>
        <fullName evidence="6">Major facilitator superfamily domain-containing protein</fullName>
    </submittedName>
</protein>
<feature type="transmembrane region" description="Helical" evidence="5">
    <location>
        <begin position="324"/>
        <end position="343"/>
    </location>
</feature>
<dbReference type="EMBL" id="JBFXLS010000057">
    <property type="protein sequence ID" value="KAL2822741.1"/>
    <property type="molecule type" value="Genomic_DNA"/>
</dbReference>
<keyword evidence="2 5" id="KW-0812">Transmembrane</keyword>
<feature type="transmembrane region" description="Helical" evidence="5">
    <location>
        <begin position="134"/>
        <end position="155"/>
    </location>
</feature>
<feature type="transmembrane region" description="Helical" evidence="5">
    <location>
        <begin position="12"/>
        <end position="30"/>
    </location>
</feature>
<evidence type="ECO:0000256" key="5">
    <source>
        <dbReference type="SAM" id="Phobius"/>
    </source>
</evidence>
<name>A0ABR4I4S4_9EURO</name>
<evidence type="ECO:0000256" key="3">
    <source>
        <dbReference type="ARBA" id="ARBA00022989"/>
    </source>
</evidence>
<sequence>MNVLTFKPSTALFVQGTFGYILIPLHVVSQTFGQGHDEANRMTWHVGGYSLTVGTFLLIAGKLGDLYGSKRILIIGWTWFGVWSVIAGCSAFTRSQIFVDTARALQGIGPTFLLLNTLAIAGRTYPPGKKKNMIFSAFAMAAPLGCSTAGIIGAAFAEYLWWPWVIWLYSIGCFVIAGIALWIIPPDSHLSRQAEGASFDCIGFCLGVDGLLLLNISWNQAPVDGWSTPDVYVLLILGFPILGLFVFCAVLLTAGLSWSSFGIWFYYPFQSIQQFRHVSPLESAVQFVPGAISGITAAIATPYLMSVASSDWLMAIASPVEQSYWMNTFWSFVITAWGMDISFSASATTLSDAVPIKHEGASASLVNTVINYLIAIGLGIAGTVEAEVSHDGEDLLTEYRAALWTSVGLTPITPNCMATSQLPTHHRNLPFGLRSDKIFASRRPSR</sequence>
<evidence type="ECO:0000313" key="7">
    <source>
        <dbReference type="Proteomes" id="UP001610335"/>
    </source>
</evidence>
<dbReference type="Gene3D" id="1.20.1250.20">
    <property type="entry name" value="MFS general substrate transporter like domains"/>
    <property type="match status" value="1"/>
</dbReference>
<evidence type="ECO:0000256" key="4">
    <source>
        <dbReference type="ARBA" id="ARBA00023136"/>
    </source>
</evidence>
<evidence type="ECO:0000256" key="2">
    <source>
        <dbReference type="ARBA" id="ARBA00022692"/>
    </source>
</evidence>
<dbReference type="PANTHER" id="PTHR42718">
    <property type="entry name" value="MAJOR FACILITATOR SUPERFAMILY MULTIDRUG TRANSPORTER MFSC"/>
    <property type="match status" value="1"/>
</dbReference>
<dbReference type="InterPro" id="IPR036259">
    <property type="entry name" value="MFS_trans_sf"/>
</dbReference>
<feature type="transmembrane region" description="Helical" evidence="5">
    <location>
        <begin position="287"/>
        <end position="304"/>
    </location>
</feature>
<feature type="transmembrane region" description="Helical" evidence="5">
    <location>
        <begin position="161"/>
        <end position="184"/>
    </location>
</feature>
<dbReference type="SUPFAM" id="SSF103473">
    <property type="entry name" value="MFS general substrate transporter"/>
    <property type="match status" value="1"/>
</dbReference>
<keyword evidence="7" id="KW-1185">Reference proteome</keyword>
<keyword evidence="3 5" id="KW-1133">Transmembrane helix</keyword>
<feature type="transmembrane region" description="Helical" evidence="5">
    <location>
        <begin position="72"/>
        <end position="93"/>
    </location>
</feature>
<evidence type="ECO:0000256" key="1">
    <source>
        <dbReference type="ARBA" id="ARBA00004141"/>
    </source>
</evidence>
<keyword evidence="4 5" id="KW-0472">Membrane</keyword>
<dbReference type="InterPro" id="IPR011701">
    <property type="entry name" value="MFS"/>
</dbReference>
<evidence type="ECO:0000313" key="6">
    <source>
        <dbReference type="EMBL" id="KAL2822741.1"/>
    </source>
</evidence>
<reference evidence="6 7" key="1">
    <citation type="submission" date="2024-07" db="EMBL/GenBank/DDBJ databases">
        <title>Section-level genome sequencing and comparative genomics of Aspergillus sections Usti and Cavernicolus.</title>
        <authorList>
            <consortium name="Lawrence Berkeley National Laboratory"/>
            <person name="Nybo J.L."/>
            <person name="Vesth T.C."/>
            <person name="Theobald S."/>
            <person name="Frisvad J.C."/>
            <person name="Larsen T.O."/>
            <person name="Kjaerboelling I."/>
            <person name="Rothschild-Mancinelli K."/>
            <person name="Lyhne E.K."/>
            <person name="Kogle M.E."/>
            <person name="Barry K."/>
            <person name="Clum A."/>
            <person name="Na H."/>
            <person name="Ledsgaard L."/>
            <person name="Lin J."/>
            <person name="Lipzen A."/>
            <person name="Kuo A."/>
            <person name="Riley R."/>
            <person name="Mondo S."/>
            <person name="LaButti K."/>
            <person name="Haridas S."/>
            <person name="Pangalinan J."/>
            <person name="Salamov A.A."/>
            <person name="Simmons B.A."/>
            <person name="Magnuson J.K."/>
            <person name="Chen J."/>
            <person name="Drula E."/>
            <person name="Henrissat B."/>
            <person name="Wiebenga A."/>
            <person name="Lubbers R.J."/>
            <person name="Gomes A.C."/>
            <person name="Makela M.R."/>
            <person name="Stajich J."/>
            <person name="Grigoriev I.V."/>
            <person name="Mortensen U.H."/>
            <person name="De vries R.P."/>
            <person name="Baker S.E."/>
            <person name="Andersen M.R."/>
        </authorList>
    </citation>
    <scope>NUCLEOTIDE SEQUENCE [LARGE SCALE GENOMIC DNA]</scope>
    <source>
        <strain evidence="6 7">CBS 600.67</strain>
    </source>
</reference>
<dbReference type="Pfam" id="PF07690">
    <property type="entry name" value="MFS_1"/>
    <property type="match status" value="1"/>
</dbReference>
<comment type="subcellular location">
    <subcellularLocation>
        <location evidence="1">Membrane</location>
        <topology evidence="1">Multi-pass membrane protein</topology>
    </subcellularLocation>
</comment>
<feature type="transmembrane region" description="Helical" evidence="5">
    <location>
        <begin position="234"/>
        <end position="267"/>
    </location>
</feature>
<feature type="transmembrane region" description="Helical" evidence="5">
    <location>
        <begin position="105"/>
        <end position="122"/>
    </location>
</feature>